<dbReference type="Proteomes" id="UP000233343">
    <property type="component" value="Unassembled WGS sequence"/>
</dbReference>
<dbReference type="AlphaFoldDB" id="A0A2N0ZMP1"/>
<dbReference type="InterPro" id="IPR021243">
    <property type="entry name" value="DUF2804"/>
</dbReference>
<dbReference type="Pfam" id="PF10974">
    <property type="entry name" value="DUF2804"/>
    <property type="match status" value="1"/>
</dbReference>
<evidence type="ECO:0000313" key="2">
    <source>
        <dbReference type="Proteomes" id="UP000233343"/>
    </source>
</evidence>
<dbReference type="PANTHER" id="PTHR35868:SF3">
    <property type="entry name" value="DUF2804 DOMAIN-CONTAINING PROTEIN"/>
    <property type="match status" value="1"/>
</dbReference>
<name>A0A2N0ZMP1_9BACI</name>
<comment type="caution">
    <text evidence="1">The sequence shown here is derived from an EMBL/GenBank/DDBJ whole genome shotgun (WGS) entry which is preliminary data.</text>
</comment>
<accession>A0A2N0ZMP1</accession>
<reference evidence="1 2" key="1">
    <citation type="journal article" date="2010" name="Int. J. Syst. Evol. Microbiol.">
        <title>Bacillus horneckiae sp. nov., isolated from a spacecraft-assembly clean room.</title>
        <authorList>
            <person name="Vaishampayan P."/>
            <person name="Probst A."/>
            <person name="Krishnamurthi S."/>
            <person name="Ghosh S."/>
            <person name="Osman S."/>
            <person name="McDowall A."/>
            <person name="Ruckmani A."/>
            <person name="Mayilraj S."/>
            <person name="Venkateswaran K."/>
        </authorList>
    </citation>
    <scope>NUCLEOTIDE SEQUENCE [LARGE SCALE GENOMIC DNA]</scope>
    <source>
        <strain evidence="2">1PO1SC</strain>
    </source>
</reference>
<dbReference type="RefSeq" id="WP_101226224.1">
    <property type="nucleotide sequence ID" value="NZ_PISD01000005.1"/>
</dbReference>
<evidence type="ECO:0000313" key="1">
    <source>
        <dbReference type="EMBL" id="PKG30746.1"/>
    </source>
</evidence>
<gene>
    <name evidence="1" type="ORF">CWS20_01320</name>
</gene>
<dbReference type="EMBL" id="PISD01000005">
    <property type="protein sequence ID" value="PKG30746.1"/>
    <property type="molecule type" value="Genomic_DNA"/>
</dbReference>
<proteinExistence type="predicted"/>
<sequence>MQNRITTRKNLLNSNGELTEKGYATALLLDYNRKDIKANFLRIKEWDYYLVMNEDYAVALTIADNSYMGLLSISLLDFKSAWFKTTSVIKPFTLGKLGLPASSKSGDIVYKDKRVTMAFLHEGNKRRLTCSMKKFSAGKDFSCDFILFDEPKDSIVIATPFPDNKKAFYYNQKINCIRSAGTASLGEQTFHFNEGSFATLDWGRGVWTYKNTWYWGSASGLLKGKTVGFNIGYGFGDTSAASENMLFYEEKAHKLDQVEFHIPMGGDKHHYLQPWRFTSNDRRFEMAFTPILDRADYTSVGIIASDQHQVFGKFNGTVVLDDGTILELKDFLGFAERVYNRW</sequence>
<protein>
    <submittedName>
        <fullName evidence="1">DUF2804 domain-containing protein</fullName>
    </submittedName>
</protein>
<dbReference type="PANTHER" id="PTHR35868">
    <property type="entry name" value="DUF2804 DOMAIN-CONTAINING PROTEIN-RELATED"/>
    <property type="match status" value="1"/>
</dbReference>
<organism evidence="1 2">
    <name type="scientific">Cytobacillus horneckiae</name>
    <dbReference type="NCBI Taxonomy" id="549687"/>
    <lineage>
        <taxon>Bacteria</taxon>
        <taxon>Bacillati</taxon>
        <taxon>Bacillota</taxon>
        <taxon>Bacilli</taxon>
        <taxon>Bacillales</taxon>
        <taxon>Bacillaceae</taxon>
        <taxon>Cytobacillus</taxon>
    </lineage>
</organism>
<keyword evidence="2" id="KW-1185">Reference proteome</keyword>